<evidence type="ECO:0000256" key="1">
    <source>
        <dbReference type="SAM" id="SignalP"/>
    </source>
</evidence>
<dbReference type="AlphaFoldDB" id="A0A2T6BS68"/>
<dbReference type="RefSeq" id="WP_158269197.1">
    <property type="nucleotide sequence ID" value="NZ_QBKT01000011.1"/>
</dbReference>
<evidence type="ECO:0000313" key="4">
    <source>
        <dbReference type="Proteomes" id="UP000244090"/>
    </source>
</evidence>
<dbReference type="InterPro" id="IPR013783">
    <property type="entry name" value="Ig-like_fold"/>
</dbReference>
<feature type="chain" id="PRO_5015675640" evidence="1">
    <location>
        <begin position="25"/>
        <end position="698"/>
    </location>
</feature>
<proteinExistence type="predicted"/>
<dbReference type="Gene3D" id="2.60.40.10">
    <property type="entry name" value="Immunoglobulins"/>
    <property type="match status" value="1"/>
</dbReference>
<sequence length="698" mass="76855">MNKQTYIRIFLFLACLFYALQATAQDISLFQQFNGRFDYTALGNTLNVVENGPTGACTINTSSSASLNLASDQTMVAAYLYWAGSDDGDFEIELNGIPVTAERTFSDALTGNRTFFAAFADVTDIVQAEGNGLYTVSEFDLTSVIDPYCPTGTNFGGWAITVIYENLALPLNQLNVYDGLESVPDELEITLDNLNVFDNMGAKIGFIAWEGDQALSVNESLRVNGTIISNFPLNPPDNAFNGTNSFTGATDLYNMDIDFYNIQNNINIGDTEATISLTSGQDFVMINNIITVLNSQLPDATVVIDNIEDECDVRDIDITYTVFNTNSTAALPQNTPIAFYADGILIATTTTQVALPIGGSTQQTITVSIPANIPDTFELLIVVDDDGTGAGTVDETNEDNNTFVQNVTLPTSPEIPLLPNLELCDTEAFFEFDLTTQEALFNSAIFTFEYYETLQDASNSTNSITNVTAYSNANYPAEIFIKVIHNTSLCSSIGNFELVILESPEVTQPEDLEACRLDETESVPFDLTFNEETISPASNLTFSYYETANADGTFQDEITNPTAYLNSSNPQTIFVTVENTFGCIVATSFELIVEDCEIYIPNGFSPNDDGKNDVFNILNLEAHPNHILHIYNRYGTLIYKGDRNTPRWNGFANRGTPKNKKLPTGTYFYVLYLNDENTLASPLLLEQTYTGWVYLQNN</sequence>
<dbReference type="InterPro" id="IPR026341">
    <property type="entry name" value="T9SS_type_B"/>
</dbReference>
<reference evidence="3 4" key="1">
    <citation type="submission" date="2018-04" db="EMBL/GenBank/DDBJ databases">
        <title>Genomic Encyclopedia of Archaeal and Bacterial Type Strains, Phase II (KMG-II): from individual species to whole genera.</title>
        <authorList>
            <person name="Goeker M."/>
        </authorList>
    </citation>
    <scope>NUCLEOTIDE SEQUENCE [LARGE SCALE GENOMIC DNA]</scope>
    <source>
        <strain evidence="3 4">DSM 25731</strain>
    </source>
</reference>
<comment type="caution">
    <text evidence="3">The sequence shown here is derived from an EMBL/GenBank/DDBJ whole genome shotgun (WGS) entry which is preliminary data.</text>
</comment>
<dbReference type="Proteomes" id="UP000244090">
    <property type="component" value="Unassembled WGS sequence"/>
</dbReference>
<gene>
    <name evidence="3" type="ORF">C8N46_1112</name>
</gene>
<dbReference type="Pfam" id="PF07705">
    <property type="entry name" value="CARDB"/>
    <property type="match status" value="1"/>
</dbReference>
<evidence type="ECO:0000259" key="2">
    <source>
        <dbReference type="Pfam" id="PF07705"/>
    </source>
</evidence>
<dbReference type="OrthoDB" id="1140688at2"/>
<dbReference type="EMBL" id="QBKT01000011">
    <property type="protein sequence ID" value="PTX58933.1"/>
    <property type="molecule type" value="Genomic_DNA"/>
</dbReference>
<feature type="domain" description="CARDB" evidence="2">
    <location>
        <begin position="299"/>
        <end position="403"/>
    </location>
</feature>
<name>A0A2T6BS68_9FLAO</name>
<keyword evidence="1" id="KW-0732">Signal</keyword>
<dbReference type="Pfam" id="PF13585">
    <property type="entry name" value="CHU_C"/>
    <property type="match status" value="1"/>
</dbReference>
<organism evidence="3 4">
    <name type="scientific">Kordia periserrulae</name>
    <dbReference type="NCBI Taxonomy" id="701523"/>
    <lineage>
        <taxon>Bacteria</taxon>
        <taxon>Pseudomonadati</taxon>
        <taxon>Bacteroidota</taxon>
        <taxon>Flavobacteriia</taxon>
        <taxon>Flavobacteriales</taxon>
        <taxon>Flavobacteriaceae</taxon>
        <taxon>Kordia</taxon>
    </lineage>
</organism>
<accession>A0A2T6BS68</accession>
<dbReference type="InterPro" id="IPR011635">
    <property type="entry name" value="CARDB"/>
</dbReference>
<evidence type="ECO:0000313" key="3">
    <source>
        <dbReference type="EMBL" id="PTX58933.1"/>
    </source>
</evidence>
<feature type="signal peptide" evidence="1">
    <location>
        <begin position="1"/>
        <end position="24"/>
    </location>
</feature>
<keyword evidence="4" id="KW-1185">Reference proteome</keyword>
<protein>
    <submittedName>
        <fullName evidence="3">Gliding motility-associated-like protein</fullName>
    </submittedName>
</protein>
<dbReference type="NCBIfam" id="TIGR04131">
    <property type="entry name" value="Bac_Flav_CTERM"/>
    <property type="match status" value="1"/>
</dbReference>